<dbReference type="NCBIfam" id="NF042934">
    <property type="entry name" value="cis_reg_atten"/>
    <property type="match status" value="1"/>
</dbReference>
<sequence length="26" mass="2804">MTATTFLVTRRHVDLGRLASAACPES</sequence>
<comment type="caution">
    <text evidence="1">The sequence shown here is derived from an EMBL/GenBank/DDBJ whole genome shotgun (WGS) entry which is preliminary data.</text>
</comment>
<keyword evidence="2" id="KW-1185">Reference proteome</keyword>
<protein>
    <submittedName>
        <fullName evidence="1">Leader peptide</fullName>
    </submittedName>
</protein>
<proteinExistence type="predicted"/>
<dbReference type="EMBL" id="JBEZUR010000012">
    <property type="protein sequence ID" value="MEU3554653.1"/>
    <property type="molecule type" value="Genomic_DNA"/>
</dbReference>
<evidence type="ECO:0000313" key="1">
    <source>
        <dbReference type="EMBL" id="MEU3554653.1"/>
    </source>
</evidence>
<gene>
    <name evidence="1" type="ORF">AB0E65_10610</name>
</gene>
<accession>A0ABV2YG01</accession>
<organism evidence="1 2">
    <name type="scientific">Streptomyces fragilis</name>
    <dbReference type="NCBI Taxonomy" id="67301"/>
    <lineage>
        <taxon>Bacteria</taxon>
        <taxon>Bacillati</taxon>
        <taxon>Actinomycetota</taxon>
        <taxon>Actinomycetes</taxon>
        <taxon>Kitasatosporales</taxon>
        <taxon>Streptomycetaceae</taxon>
        <taxon>Streptomyces</taxon>
    </lineage>
</organism>
<dbReference type="RefSeq" id="WP_351116331.1">
    <property type="nucleotide sequence ID" value="NZ_BEVZ01000002.1"/>
</dbReference>
<name>A0ABV2YG01_9ACTN</name>
<dbReference type="Proteomes" id="UP001550850">
    <property type="component" value="Unassembled WGS sequence"/>
</dbReference>
<reference evidence="1 2" key="1">
    <citation type="submission" date="2024-06" db="EMBL/GenBank/DDBJ databases">
        <title>The Natural Products Discovery Center: Release of the First 8490 Sequenced Strains for Exploring Actinobacteria Biosynthetic Diversity.</title>
        <authorList>
            <person name="Kalkreuter E."/>
            <person name="Kautsar S.A."/>
            <person name="Yang D."/>
            <person name="Bader C.D."/>
            <person name="Teijaro C.N."/>
            <person name="Fluegel L."/>
            <person name="Davis C.M."/>
            <person name="Simpson J.R."/>
            <person name="Lauterbach L."/>
            <person name="Steele A.D."/>
            <person name="Gui C."/>
            <person name="Meng S."/>
            <person name="Li G."/>
            <person name="Viehrig K."/>
            <person name="Ye F."/>
            <person name="Su P."/>
            <person name="Kiefer A.F."/>
            <person name="Nichols A."/>
            <person name="Cepeda A.J."/>
            <person name="Yan W."/>
            <person name="Fan B."/>
            <person name="Jiang Y."/>
            <person name="Adhikari A."/>
            <person name="Zheng C.-J."/>
            <person name="Schuster L."/>
            <person name="Cowan T.M."/>
            <person name="Smanski M.J."/>
            <person name="Chevrette M.G."/>
            <person name="De Carvalho L.P.S."/>
            <person name="Shen B."/>
        </authorList>
    </citation>
    <scope>NUCLEOTIDE SEQUENCE [LARGE SCALE GENOMIC DNA]</scope>
    <source>
        <strain evidence="1 2">NPDC038104</strain>
    </source>
</reference>
<evidence type="ECO:0000313" key="2">
    <source>
        <dbReference type="Proteomes" id="UP001550850"/>
    </source>
</evidence>
<dbReference type="InterPro" id="IPR049979">
    <property type="entry name" value="Cys_resp_CS_actino"/>
</dbReference>